<organism evidence="2 3">
    <name type="scientific">Psilocybe cyanescens</name>
    <dbReference type="NCBI Taxonomy" id="93625"/>
    <lineage>
        <taxon>Eukaryota</taxon>
        <taxon>Fungi</taxon>
        <taxon>Dikarya</taxon>
        <taxon>Basidiomycota</taxon>
        <taxon>Agaricomycotina</taxon>
        <taxon>Agaricomycetes</taxon>
        <taxon>Agaricomycetidae</taxon>
        <taxon>Agaricales</taxon>
        <taxon>Agaricineae</taxon>
        <taxon>Strophariaceae</taxon>
        <taxon>Psilocybe</taxon>
    </lineage>
</organism>
<gene>
    <name evidence="2" type="ORF">CVT25_005380</name>
</gene>
<dbReference type="InParanoid" id="A0A409XW54"/>
<dbReference type="STRING" id="93625.A0A409XW54"/>
<sequence length="132" mass="14855">MQQQHARHNGTTALSVAFVSDKTMALLTLGTVYAAHAHSQNPRDMPALTQFSDNSQFTDRSIWNIVWSCFATIFACTWIAVHQNIPAPNESAIRVFGRRLAIMFYLLITPELVIMWAARQSLAASDIATRYR</sequence>
<feature type="non-terminal residue" evidence="2">
    <location>
        <position position="132"/>
    </location>
</feature>
<dbReference type="AlphaFoldDB" id="A0A409XW54"/>
<protein>
    <submittedName>
        <fullName evidence="2">Uncharacterized protein</fullName>
    </submittedName>
</protein>
<name>A0A409XW54_PSICY</name>
<proteinExistence type="predicted"/>
<evidence type="ECO:0000313" key="3">
    <source>
        <dbReference type="Proteomes" id="UP000283269"/>
    </source>
</evidence>
<feature type="transmembrane region" description="Helical" evidence="1">
    <location>
        <begin position="100"/>
        <end position="118"/>
    </location>
</feature>
<dbReference type="Proteomes" id="UP000283269">
    <property type="component" value="Unassembled WGS sequence"/>
</dbReference>
<keyword evidence="3" id="KW-1185">Reference proteome</keyword>
<evidence type="ECO:0000313" key="2">
    <source>
        <dbReference type="EMBL" id="PPQ94980.1"/>
    </source>
</evidence>
<dbReference type="EMBL" id="NHYD01000173">
    <property type="protein sequence ID" value="PPQ94980.1"/>
    <property type="molecule type" value="Genomic_DNA"/>
</dbReference>
<dbReference type="PANTHER" id="PTHR35043:SF7">
    <property type="entry name" value="TRANSCRIPTION FACTOR DOMAIN-CONTAINING PROTEIN"/>
    <property type="match status" value="1"/>
</dbReference>
<reference evidence="2 3" key="1">
    <citation type="journal article" date="2018" name="Evol. Lett.">
        <title>Horizontal gene cluster transfer increased hallucinogenic mushroom diversity.</title>
        <authorList>
            <person name="Reynolds H.T."/>
            <person name="Vijayakumar V."/>
            <person name="Gluck-Thaler E."/>
            <person name="Korotkin H.B."/>
            <person name="Matheny P.B."/>
            <person name="Slot J.C."/>
        </authorList>
    </citation>
    <scope>NUCLEOTIDE SEQUENCE [LARGE SCALE GENOMIC DNA]</scope>
    <source>
        <strain evidence="2 3">2631</strain>
    </source>
</reference>
<feature type="transmembrane region" description="Helical" evidence="1">
    <location>
        <begin position="62"/>
        <end position="80"/>
    </location>
</feature>
<accession>A0A409XW54</accession>
<keyword evidence="1" id="KW-1133">Transmembrane helix</keyword>
<comment type="caution">
    <text evidence="2">The sequence shown here is derived from an EMBL/GenBank/DDBJ whole genome shotgun (WGS) entry which is preliminary data.</text>
</comment>
<dbReference type="PANTHER" id="PTHR35043">
    <property type="entry name" value="TRANSCRIPTION FACTOR DOMAIN-CONTAINING PROTEIN"/>
    <property type="match status" value="1"/>
</dbReference>
<dbReference type="OrthoDB" id="9451547at2759"/>
<keyword evidence="1" id="KW-0812">Transmembrane</keyword>
<evidence type="ECO:0000256" key="1">
    <source>
        <dbReference type="SAM" id="Phobius"/>
    </source>
</evidence>
<keyword evidence="1" id="KW-0472">Membrane</keyword>